<evidence type="ECO:0000313" key="4">
    <source>
        <dbReference type="EMBL" id="AKT93972.1"/>
    </source>
</evidence>
<dbReference type="GO" id="GO:0006412">
    <property type="term" value="P:translation"/>
    <property type="evidence" value="ECO:0007669"/>
    <property type="project" value="InterPro"/>
</dbReference>
<evidence type="ECO:0000256" key="2">
    <source>
        <dbReference type="ARBA" id="ARBA00022980"/>
    </source>
</evidence>
<dbReference type="EMBL" id="KT185627">
    <property type="protein sequence ID" value="AKT93972.1"/>
    <property type="molecule type" value="Genomic_DNA"/>
</dbReference>
<dbReference type="GO" id="GO:0005840">
    <property type="term" value="C:ribosome"/>
    <property type="evidence" value="ECO:0007669"/>
    <property type="project" value="UniProtKB-KW"/>
</dbReference>
<accession>A0A0K1HP71</accession>
<evidence type="ECO:0000256" key="1">
    <source>
        <dbReference type="ARBA" id="ARBA00005781"/>
    </source>
</evidence>
<sequence length="102" mass="12158">MLLSYPKTLPGDVLDIKLFINGFAKYFKGLCISVKGRSMLNRNSNLTVRNYLHKNGMEFCFFLHLNIVLSFNLYDYQRKRFAYRASKLFYLRNKLNRESLVF</sequence>
<keyword evidence="2 4" id="KW-0689">Ribosomal protein</keyword>
<evidence type="ECO:0000256" key="3">
    <source>
        <dbReference type="ARBA" id="ARBA00023274"/>
    </source>
</evidence>
<dbReference type="GO" id="GO:0003735">
    <property type="term" value="F:structural constituent of ribosome"/>
    <property type="evidence" value="ECO:0007669"/>
    <property type="project" value="InterPro"/>
</dbReference>
<dbReference type="InterPro" id="IPR008991">
    <property type="entry name" value="Translation_prot_SH3-like_sf"/>
</dbReference>
<name>A0A0K1HP71_VERVE</name>
<dbReference type="Gene3D" id="2.30.30.790">
    <property type="match status" value="1"/>
</dbReference>
<dbReference type="Pfam" id="PF01245">
    <property type="entry name" value="Ribosomal_L19"/>
    <property type="match status" value="1"/>
</dbReference>
<comment type="similarity">
    <text evidence="1">Belongs to the bacterial ribosomal protein bL19 family.</text>
</comment>
<dbReference type="SUPFAM" id="SSF50104">
    <property type="entry name" value="Translation proteins SH3-like domain"/>
    <property type="match status" value="1"/>
</dbReference>
<dbReference type="GO" id="GO:1990904">
    <property type="term" value="C:ribonucleoprotein complex"/>
    <property type="evidence" value="ECO:0007669"/>
    <property type="project" value="UniProtKB-KW"/>
</dbReference>
<protein>
    <submittedName>
        <fullName evidence="4">Ribosomal protein L19</fullName>
    </submittedName>
</protein>
<dbReference type="AlphaFoldDB" id="A0A0K1HP71"/>
<keyword evidence="3" id="KW-0687">Ribonucleoprotein</keyword>
<dbReference type="InterPro" id="IPR001857">
    <property type="entry name" value="Ribosomal_bL19"/>
</dbReference>
<geneLocation type="mitochondrion" evidence="4"/>
<gene>
    <name evidence="4" type="primary">rpl19</name>
    <name evidence="4" type="ORF">AB846_64</name>
</gene>
<keyword evidence="4" id="KW-0496">Mitochondrion</keyword>
<dbReference type="InterPro" id="IPR038657">
    <property type="entry name" value="Ribosomal_bL19_sf"/>
</dbReference>
<reference evidence="4" key="1">
    <citation type="journal article" date="2015" name="J. Eukaryot. Microbiol.">
        <title>Uncovering Cryptic Diversity in Two Amoebozoan Species Using Complete Mitochondrial Genome Sequences.</title>
        <authorList>
            <person name="Fucikova K."/>
            <person name="Lahr D.J."/>
        </authorList>
    </citation>
    <scope>NUCLEOTIDE SEQUENCE</scope>
    <source>
        <strain evidence="4">BCP-EM3VF21-2</strain>
    </source>
</reference>
<proteinExistence type="inferred from homology"/>
<organism evidence="4">
    <name type="scientific">Vermamoeba vermiformis</name>
    <name type="common">Amoeba</name>
    <name type="synonym">Hartmannella vermiformis</name>
    <dbReference type="NCBI Taxonomy" id="5778"/>
    <lineage>
        <taxon>Eukaryota</taxon>
        <taxon>Amoebozoa</taxon>
        <taxon>Tubulinea</taxon>
        <taxon>Echinamoebida</taxon>
        <taxon>Vermamoeba</taxon>
    </lineage>
</organism>